<dbReference type="Pfam" id="PF13439">
    <property type="entry name" value="Glyco_transf_4"/>
    <property type="match status" value="1"/>
</dbReference>
<dbReference type="AlphaFoldDB" id="B9XIP0"/>
<feature type="domain" description="Glycosyl transferase family 1" evidence="1">
    <location>
        <begin position="188"/>
        <end position="338"/>
    </location>
</feature>
<dbReference type="OrthoDB" id="73743at2"/>
<dbReference type="InterPro" id="IPR050194">
    <property type="entry name" value="Glycosyltransferase_grp1"/>
</dbReference>
<protein>
    <submittedName>
        <fullName evidence="3">Glycosyl transferase group 1</fullName>
    </submittedName>
</protein>
<comment type="caution">
    <text evidence="3">The sequence shown here is derived from an EMBL/GenBank/DDBJ whole genome shotgun (WGS) entry which is preliminary data.</text>
</comment>
<evidence type="ECO:0000313" key="3">
    <source>
        <dbReference type="EMBL" id="EEF60303.1"/>
    </source>
</evidence>
<dbReference type="GO" id="GO:0016757">
    <property type="term" value="F:glycosyltransferase activity"/>
    <property type="evidence" value="ECO:0007669"/>
    <property type="project" value="InterPro"/>
</dbReference>
<dbReference type="PANTHER" id="PTHR45947">
    <property type="entry name" value="SULFOQUINOVOSYL TRANSFERASE SQD2"/>
    <property type="match status" value="1"/>
</dbReference>
<dbReference type="EMBL" id="ABOX02000018">
    <property type="protein sequence ID" value="EEF60303.1"/>
    <property type="molecule type" value="Genomic_DNA"/>
</dbReference>
<dbReference type="PANTHER" id="PTHR45947:SF3">
    <property type="entry name" value="SULFOQUINOVOSYL TRANSFERASE SQD2"/>
    <property type="match status" value="1"/>
</dbReference>
<evidence type="ECO:0000259" key="2">
    <source>
        <dbReference type="Pfam" id="PF13439"/>
    </source>
</evidence>
<feature type="domain" description="Glycosyltransferase subfamily 4-like N-terminal" evidence="2">
    <location>
        <begin position="17"/>
        <end position="171"/>
    </location>
</feature>
<dbReference type="STRING" id="320771.Cflav_PD2999"/>
<sequence length="374" mass="41858">MRFLMLNWRDPHNPKSGGAERVSKAYLSALIGRGHEAFWFANNFPGSKREDTIDGIRIVRGGGLGSSVLAAIKWYRQQKPFDLVIDQHHGIPWYAPWWCKTNCIAYIHEVLGPIWNAFYPWPISTLGRWQEAWTHRCYRNIPFWTPSESTRKALLDHGVKSVQVFPNGVDTVALPTLQDKPLALPLRLITVCRLAPNKRVDHAIRALKHLLAAGVPSQLTVVGGGEVAGKLKQLSEELELDHAIAFTGPLSDADKNTALQQAHFLIHTSIREGWGLNVIEANAMGTPAVVYPVGGLVDSTIDGVTGRIAPAESPETLARCLVEISRDPDKYANYRWNAWERSKTFAWDKVLPRACDWLEEQARKSRPSPLKKAT</sequence>
<reference evidence="3 4" key="1">
    <citation type="journal article" date="2011" name="J. Bacteriol.">
        <title>Genome sequence of 'Pedosphaera parvula' Ellin514, an aerobic Verrucomicrobial isolate from pasture soil.</title>
        <authorList>
            <person name="Kant R."/>
            <person name="van Passel M.W."/>
            <person name="Sangwan P."/>
            <person name="Palva A."/>
            <person name="Lucas S."/>
            <person name="Copeland A."/>
            <person name="Lapidus A."/>
            <person name="Glavina Del Rio T."/>
            <person name="Dalin E."/>
            <person name="Tice H."/>
            <person name="Bruce D."/>
            <person name="Goodwin L."/>
            <person name="Pitluck S."/>
            <person name="Chertkov O."/>
            <person name="Larimer F.W."/>
            <person name="Land M.L."/>
            <person name="Hauser L."/>
            <person name="Brettin T.S."/>
            <person name="Detter J.C."/>
            <person name="Han S."/>
            <person name="de Vos W.M."/>
            <person name="Janssen P.H."/>
            <person name="Smidt H."/>
        </authorList>
    </citation>
    <scope>NUCLEOTIDE SEQUENCE [LARGE SCALE GENOMIC DNA]</scope>
    <source>
        <strain evidence="3 4">Ellin514</strain>
    </source>
</reference>
<dbReference type="InterPro" id="IPR028098">
    <property type="entry name" value="Glyco_trans_4-like_N"/>
</dbReference>
<evidence type="ECO:0000259" key="1">
    <source>
        <dbReference type="Pfam" id="PF00534"/>
    </source>
</evidence>
<evidence type="ECO:0000313" key="4">
    <source>
        <dbReference type="Proteomes" id="UP000003688"/>
    </source>
</evidence>
<dbReference type="SUPFAM" id="SSF53756">
    <property type="entry name" value="UDP-Glycosyltransferase/glycogen phosphorylase"/>
    <property type="match status" value="1"/>
</dbReference>
<organism evidence="3 4">
    <name type="scientific">Pedosphaera parvula (strain Ellin514)</name>
    <dbReference type="NCBI Taxonomy" id="320771"/>
    <lineage>
        <taxon>Bacteria</taxon>
        <taxon>Pseudomonadati</taxon>
        <taxon>Verrucomicrobiota</taxon>
        <taxon>Pedosphaerae</taxon>
        <taxon>Pedosphaerales</taxon>
        <taxon>Pedosphaeraceae</taxon>
        <taxon>Pedosphaera</taxon>
    </lineage>
</organism>
<dbReference type="Pfam" id="PF00534">
    <property type="entry name" value="Glycos_transf_1"/>
    <property type="match status" value="1"/>
</dbReference>
<keyword evidence="3" id="KW-0808">Transferase</keyword>
<accession>B9XIP0</accession>
<dbReference type="CDD" id="cd03801">
    <property type="entry name" value="GT4_PimA-like"/>
    <property type="match status" value="1"/>
</dbReference>
<dbReference type="Proteomes" id="UP000003688">
    <property type="component" value="Unassembled WGS sequence"/>
</dbReference>
<proteinExistence type="predicted"/>
<gene>
    <name evidence="3" type="ORF">Cflav_PD2999</name>
</gene>
<dbReference type="Gene3D" id="3.40.50.2000">
    <property type="entry name" value="Glycogen Phosphorylase B"/>
    <property type="match status" value="2"/>
</dbReference>
<keyword evidence="4" id="KW-1185">Reference proteome</keyword>
<dbReference type="InterPro" id="IPR001296">
    <property type="entry name" value="Glyco_trans_1"/>
</dbReference>
<name>B9XIP0_PEDPL</name>